<feature type="domain" description="RmlD-like substrate binding" evidence="3">
    <location>
        <begin position="1"/>
        <end position="281"/>
    </location>
</feature>
<dbReference type="PANTHER" id="PTHR10491">
    <property type="entry name" value="DTDP-4-DEHYDRORHAMNOSE REDUCTASE"/>
    <property type="match status" value="1"/>
</dbReference>
<dbReference type="Gene3D" id="3.90.25.10">
    <property type="entry name" value="UDP-galactose 4-epimerase, domain 1"/>
    <property type="match status" value="1"/>
</dbReference>
<evidence type="ECO:0000313" key="7">
    <source>
        <dbReference type="Proteomes" id="UP001527202"/>
    </source>
</evidence>
<dbReference type="UniPathway" id="UPA00124"/>
<keyword evidence="2" id="KW-0521">NADP</keyword>
<dbReference type="SUPFAM" id="SSF51735">
    <property type="entry name" value="NAD(P)-binding Rossmann-fold domains"/>
    <property type="match status" value="1"/>
</dbReference>
<reference evidence="5 6" key="1">
    <citation type="submission" date="2018-01" db="EMBL/GenBank/DDBJ databases">
        <title>The whole genome sequencing and assembly of Paenibacillus chitinolyticus KCCM 41400 strain.</title>
        <authorList>
            <person name="Kim J.-Y."/>
            <person name="Park M.-K."/>
            <person name="Lee Y.-J."/>
            <person name="Yi H."/>
            <person name="Bahn Y.-S."/>
            <person name="Kim J.F."/>
            <person name="Lee D.-W."/>
        </authorList>
    </citation>
    <scope>NUCLEOTIDE SEQUENCE [LARGE SCALE GENOMIC DNA]</scope>
    <source>
        <strain evidence="5 6">KCCM 41400</strain>
    </source>
</reference>
<dbReference type="OrthoDB" id="9803892at2"/>
<dbReference type="EMBL" id="CP026520">
    <property type="protein sequence ID" value="QAV17087.1"/>
    <property type="molecule type" value="Genomic_DNA"/>
</dbReference>
<dbReference type="Proteomes" id="UP000288943">
    <property type="component" value="Chromosome"/>
</dbReference>
<comment type="function">
    <text evidence="2">Catalyzes the reduction of dTDP-6-deoxy-L-lyxo-4-hexulose to yield dTDP-L-rhamnose.</text>
</comment>
<dbReference type="NCBIfam" id="TIGR01214">
    <property type="entry name" value="rmlD"/>
    <property type="match status" value="1"/>
</dbReference>
<dbReference type="EMBL" id="JAMDMJ010000035">
    <property type="protein sequence ID" value="MCY9598886.1"/>
    <property type="molecule type" value="Genomic_DNA"/>
</dbReference>
<dbReference type="GO" id="GO:0008831">
    <property type="term" value="F:dTDP-4-dehydrorhamnose reductase activity"/>
    <property type="evidence" value="ECO:0007669"/>
    <property type="project" value="UniProtKB-EC"/>
</dbReference>
<dbReference type="PANTHER" id="PTHR10491:SF4">
    <property type="entry name" value="METHIONINE ADENOSYLTRANSFERASE 2 SUBUNIT BETA"/>
    <property type="match status" value="1"/>
</dbReference>
<dbReference type="GO" id="GO:0005829">
    <property type="term" value="C:cytosol"/>
    <property type="evidence" value="ECO:0007669"/>
    <property type="project" value="TreeGrafter"/>
</dbReference>
<dbReference type="AlphaFoldDB" id="A0A410WS05"/>
<evidence type="ECO:0000256" key="2">
    <source>
        <dbReference type="RuleBase" id="RU364082"/>
    </source>
</evidence>
<reference evidence="4 7" key="2">
    <citation type="submission" date="2022-05" db="EMBL/GenBank/DDBJ databases">
        <title>Genome Sequencing of Bee-Associated Microbes.</title>
        <authorList>
            <person name="Dunlap C."/>
        </authorList>
    </citation>
    <scope>NUCLEOTIDE SEQUENCE [LARGE SCALE GENOMIC DNA]</scope>
    <source>
        <strain evidence="4 7">NRRL B-23120</strain>
    </source>
</reference>
<dbReference type="Pfam" id="PF04321">
    <property type="entry name" value="RmlD_sub_bind"/>
    <property type="match status" value="1"/>
</dbReference>
<dbReference type="GO" id="GO:0019305">
    <property type="term" value="P:dTDP-rhamnose biosynthetic process"/>
    <property type="evidence" value="ECO:0007669"/>
    <property type="project" value="UniProtKB-UniPathway"/>
</dbReference>
<comment type="pathway">
    <text evidence="2">Carbohydrate biosynthesis; dTDP-L-rhamnose biosynthesis.</text>
</comment>
<dbReference type="GeneID" id="95374186"/>
<proteinExistence type="inferred from homology"/>
<gene>
    <name evidence="5" type="primary">rfbD</name>
    <name evidence="4" type="ORF">M5X16_24315</name>
    <name evidence="5" type="ORF">PC41400_05080</name>
</gene>
<accession>A0A410WS05</accession>
<comment type="similarity">
    <text evidence="1 2">Belongs to the dTDP-4-dehydrorhamnose reductase family.</text>
</comment>
<evidence type="ECO:0000259" key="3">
    <source>
        <dbReference type="Pfam" id="PF04321"/>
    </source>
</evidence>
<dbReference type="FunFam" id="3.40.50.720:FF:000159">
    <property type="entry name" value="dTDP-4-dehydrorhamnose reductase"/>
    <property type="match status" value="1"/>
</dbReference>
<evidence type="ECO:0000313" key="4">
    <source>
        <dbReference type="EMBL" id="MCY9598886.1"/>
    </source>
</evidence>
<dbReference type="InterPro" id="IPR036291">
    <property type="entry name" value="NAD(P)-bd_dom_sf"/>
</dbReference>
<evidence type="ECO:0000313" key="5">
    <source>
        <dbReference type="EMBL" id="QAV17087.1"/>
    </source>
</evidence>
<dbReference type="Proteomes" id="UP001527202">
    <property type="component" value="Unassembled WGS sequence"/>
</dbReference>
<evidence type="ECO:0000313" key="6">
    <source>
        <dbReference type="Proteomes" id="UP000288943"/>
    </source>
</evidence>
<dbReference type="CDD" id="cd05254">
    <property type="entry name" value="dTDP_HR_like_SDR_e"/>
    <property type="match status" value="1"/>
</dbReference>
<protein>
    <recommendedName>
        <fullName evidence="2">dTDP-4-dehydrorhamnose reductase</fullName>
        <ecNumber evidence="2">1.1.1.133</ecNumber>
    </recommendedName>
</protein>
<evidence type="ECO:0000256" key="1">
    <source>
        <dbReference type="ARBA" id="ARBA00010944"/>
    </source>
</evidence>
<name>A0A410WS05_9BACL</name>
<keyword evidence="2 4" id="KW-0560">Oxidoreductase</keyword>
<dbReference type="Gene3D" id="3.40.50.720">
    <property type="entry name" value="NAD(P)-binding Rossmann-like Domain"/>
    <property type="match status" value="1"/>
</dbReference>
<dbReference type="EC" id="1.1.1.133" evidence="2"/>
<keyword evidence="7" id="KW-1185">Reference proteome</keyword>
<sequence>MKVLVTGANGQVGSEVCRIFETGSKKIYGYGREQLDFTNQKVCQRVIQDIVPDAIIHCGAYTAVDMAESEADLAFKINAMGTRNLAVEAEKVKAKFCYISTDYVFDGKSDVPYTEYDNTNPQTVYGKSKRAGEIMTQTLCSRYFIVRTSWVYGRTGKNFVKTMLNLGREQSVLKVVDDQFGSPTSASDLARFLQELIETECYGIYHASNSGICTWHQFAEAIFKETGMTDVKVLPCKTDEFLRPAQRPQYSVLDSMAIRINNLGELGPWEKSLARFLKEFKNES</sequence>
<organism evidence="5 6">
    <name type="scientific">Paenibacillus chitinolyticus</name>
    <dbReference type="NCBI Taxonomy" id="79263"/>
    <lineage>
        <taxon>Bacteria</taxon>
        <taxon>Bacillati</taxon>
        <taxon>Bacillota</taxon>
        <taxon>Bacilli</taxon>
        <taxon>Bacillales</taxon>
        <taxon>Paenibacillaceae</taxon>
        <taxon>Paenibacillus</taxon>
    </lineage>
</organism>
<dbReference type="KEGG" id="pchi:PC41400_05080"/>
<dbReference type="InterPro" id="IPR005913">
    <property type="entry name" value="dTDP_dehydrorham_reduct"/>
</dbReference>
<dbReference type="InterPro" id="IPR029903">
    <property type="entry name" value="RmlD-like-bd"/>
</dbReference>
<dbReference type="RefSeq" id="WP_042234023.1">
    <property type="nucleotide sequence ID" value="NZ_CP026520.1"/>
</dbReference>